<dbReference type="KEGG" id="gwc:GWCH70_0345"/>
<protein>
    <submittedName>
        <fullName evidence="1">Uncharacterized protein</fullName>
    </submittedName>
</protein>
<dbReference type="AlphaFoldDB" id="C5D545"/>
<gene>
    <name evidence="1" type="ordered locus">GWCH70_0345</name>
</gene>
<evidence type="ECO:0000313" key="1">
    <source>
        <dbReference type="EMBL" id="ACS23271.1"/>
    </source>
</evidence>
<accession>C5D545</accession>
<sequence>MWDDINEINIQFDYWNATLSKLPRTRKRVLNQAIYMANSINLADDIRVAETYATAAINFIGTIKDMLKQDLLDLNIFNEWNISKEQKLVMEDPLLKMLRIIRNYDVHYRTLEYGLFDGTMYHIVGENIAQTEDNSLFFEEFTWEEYEKMRPKKKELTPEHLEWFNNQTGYWSVKYICYEAINRYCKYINSFINPIY</sequence>
<dbReference type="EMBL" id="CP001638">
    <property type="protein sequence ID" value="ACS23271.1"/>
    <property type="molecule type" value="Genomic_DNA"/>
</dbReference>
<organism evidence="1">
    <name type="scientific">Geobacillus sp. (strain WCH70)</name>
    <dbReference type="NCBI Taxonomy" id="471223"/>
    <lineage>
        <taxon>Bacteria</taxon>
        <taxon>Bacillati</taxon>
        <taxon>Bacillota</taxon>
        <taxon>Bacilli</taxon>
        <taxon>Bacillales</taxon>
        <taxon>Anoxybacillaceae</taxon>
        <taxon>Geobacillus</taxon>
    </lineage>
</organism>
<name>C5D545_GEOSW</name>
<proteinExistence type="predicted"/>
<dbReference type="HOGENOM" id="CLU_1388501_0_0_9"/>
<reference evidence="1" key="1">
    <citation type="submission" date="2009-06" db="EMBL/GenBank/DDBJ databases">
        <title>Complete sequence of chromosome of Geopacillus sp. WCH70.</title>
        <authorList>
            <consortium name="US DOE Joint Genome Institute"/>
            <person name="Lucas S."/>
            <person name="Copeland A."/>
            <person name="Lapidus A."/>
            <person name="Glavina del Rio T."/>
            <person name="Dalin E."/>
            <person name="Tice H."/>
            <person name="Bruce D."/>
            <person name="Goodwin L."/>
            <person name="Pitluck S."/>
            <person name="Chertkov O."/>
            <person name="Brettin T."/>
            <person name="Detter J.C."/>
            <person name="Han C."/>
            <person name="Larimer F."/>
            <person name="Land M."/>
            <person name="Hauser L."/>
            <person name="Kyrpides N."/>
            <person name="Mikhailova N."/>
            <person name="Brumm P."/>
            <person name="Mead D.A."/>
            <person name="Richardson P."/>
        </authorList>
    </citation>
    <scope>NUCLEOTIDE SEQUENCE [LARGE SCALE GENOMIC DNA]</scope>
    <source>
        <strain evidence="1">WCH70</strain>
    </source>
</reference>